<dbReference type="EMBL" id="JARKIF010000003">
    <property type="protein sequence ID" value="KAJ7644769.1"/>
    <property type="molecule type" value="Genomic_DNA"/>
</dbReference>
<comment type="caution">
    <text evidence="1">The sequence shown here is derived from an EMBL/GenBank/DDBJ whole genome shotgun (WGS) entry which is preliminary data.</text>
</comment>
<reference evidence="1" key="1">
    <citation type="submission" date="2023-03" db="EMBL/GenBank/DDBJ databases">
        <title>Massive genome expansion in bonnet fungi (Mycena s.s.) driven by repeated elements and novel gene families across ecological guilds.</title>
        <authorList>
            <consortium name="Lawrence Berkeley National Laboratory"/>
            <person name="Harder C.B."/>
            <person name="Miyauchi S."/>
            <person name="Viragh M."/>
            <person name="Kuo A."/>
            <person name="Thoen E."/>
            <person name="Andreopoulos B."/>
            <person name="Lu D."/>
            <person name="Skrede I."/>
            <person name="Drula E."/>
            <person name="Henrissat B."/>
            <person name="Morin E."/>
            <person name="Kohler A."/>
            <person name="Barry K."/>
            <person name="LaButti K."/>
            <person name="Morin E."/>
            <person name="Salamov A."/>
            <person name="Lipzen A."/>
            <person name="Mereny Z."/>
            <person name="Hegedus B."/>
            <person name="Baldrian P."/>
            <person name="Stursova M."/>
            <person name="Weitz H."/>
            <person name="Taylor A."/>
            <person name="Grigoriev I.V."/>
            <person name="Nagy L.G."/>
            <person name="Martin F."/>
            <person name="Kauserud H."/>
        </authorList>
    </citation>
    <scope>NUCLEOTIDE SEQUENCE</scope>
    <source>
        <strain evidence="1">9284</strain>
    </source>
</reference>
<keyword evidence="2" id="KW-1185">Reference proteome</keyword>
<evidence type="ECO:0000313" key="2">
    <source>
        <dbReference type="Proteomes" id="UP001221142"/>
    </source>
</evidence>
<dbReference type="Gene3D" id="3.80.10.10">
    <property type="entry name" value="Ribonuclease Inhibitor"/>
    <property type="match status" value="1"/>
</dbReference>
<evidence type="ECO:0008006" key="3">
    <source>
        <dbReference type="Google" id="ProtNLM"/>
    </source>
</evidence>
<protein>
    <recommendedName>
        <fullName evidence="3">F-box domain-containing protein</fullName>
    </recommendedName>
</protein>
<dbReference type="AlphaFoldDB" id="A0AAD7CC53"/>
<accession>A0AAD7CC53</accession>
<organism evidence="1 2">
    <name type="scientific">Roridomyces roridus</name>
    <dbReference type="NCBI Taxonomy" id="1738132"/>
    <lineage>
        <taxon>Eukaryota</taxon>
        <taxon>Fungi</taxon>
        <taxon>Dikarya</taxon>
        <taxon>Basidiomycota</taxon>
        <taxon>Agaricomycotina</taxon>
        <taxon>Agaricomycetes</taxon>
        <taxon>Agaricomycetidae</taxon>
        <taxon>Agaricales</taxon>
        <taxon>Marasmiineae</taxon>
        <taxon>Mycenaceae</taxon>
        <taxon>Roridomyces</taxon>
    </lineage>
</organism>
<evidence type="ECO:0000313" key="1">
    <source>
        <dbReference type="EMBL" id="KAJ7644769.1"/>
    </source>
</evidence>
<sequence length="487" mass="55350">MSPCERIPNELWLQIFQLLPRESIKQLFSSDRRFSAISRTLLFSHLVFHPYHIRHFWEPTIVTRPSPQYIQLALDRLNFWSSDEIAPLVRECTIMPLDLKWERSDSADPSSSHDLLTTFFDRIDRFGGLRMVRARYMCFSQATLATLCHLPCLDNVVMDNSGVADSEGHIESGLQLHASRFVYRDLWGGISGMKGLQLWIPLLNPDDLRELDISGGADMPAGPPFHNVHRLHAQLDCESASDIFAIWSRFPAVRVLAFKASKSAAQSLTEASAAEAAHVLPLLEEYNSYCQLLPLLPSRPTLTRLVVDSCAPGELVSGLRGMVNNNLHITSLDATLNATLRENSFIAICKSLPKLVGLHINILTTVKRWEYEQAGKVERATDFFSTLAETPTLPPTLERLAITWKFDEGLDPLCSPVERIPDFPRMRDSLVGKCPDLKTLWLDGDDFLFGWRRYSVRRVDREDEASARVSTRDRVKSLRAEFPEFWE</sequence>
<dbReference type="Proteomes" id="UP001221142">
    <property type="component" value="Unassembled WGS sequence"/>
</dbReference>
<name>A0AAD7CC53_9AGAR</name>
<proteinExistence type="predicted"/>
<dbReference type="InterPro" id="IPR032675">
    <property type="entry name" value="LRR_dom_sf"/>
</dbReference>
<gene>
    <name evidence="1" type="ORF">FB45DRAFT_898627</name>
</gene>